<gene>
    <name evidence="1" type="ORF">H4W80_005025</name>
</gene>
<dbReference type="RefSeq" id="WP_192787278.1">
    <property type="nucleotide sequence ID" value="NZ_JADBEK010000001.1"/>
</dbReference>
<comment type="caution">
    <text evidence="1">The sequence shown here is derived from an EMBL/GenBank/DDBJ whole genome shotgun (WGS) entry which is preliminary data.</text>
</comment>
<evidence type="ECO:0008006" key="3">
    <source>
        <dbReference type="Google" id="ProtNLM"/>
    </source>
</evidence>
<keyword evidence="2" id="KW-1185">Reference proteome</keyword>
<proteinExistence type="predicted"/>
<accession>A0ABR9M2G6</accession>
<protein>
    <recommendedName>
        <fullName evidence="3">Transposase</fullName>
    </recommendedName>
</protein>
<organism evidence="1 2">
    <name type="scientific">Nonomuraea angiospora</name>
    <dbReference type="NCBI Taxonomy" id="46172"/>
    <lineage>
        <taxon>Bacteria</taxon>
        <taxon>Bacillati</taxon>
        <taxon>Actinomycetota</taxon>
        <taxon>Actinomycetes</taxon>
        <taxon>Streptosporangiales</taxon>
        <taxon>Streptosporangiaceae</taxon>
        <taxon>Nonomuraea</taxon>
    </lineage>
</organism>
<sequence length="123" mass="14120">MFLDELDRKRYEGSDALKRRAPYRGEASDRLASEIETLGYGQLPKAPTRWTVECLTDERGHRRQYDTDAEILDRALLLHQVTGRVVNVVTADLGMQVRATAWGPGVRDIAMPDKYRRDQDDEN</sequence>
<dbReference type="EMBL" id="JADBEK010000001">
    <property type="protein sequence ID" value="MBE1586767.1"/>
    <property type="molecule type" value="Genomic_DNA"/>
</dbReference>
<reference evidence="1 2" key="1">
    <citation type="submission" date="2020-10" db="EMBL/GenBank/DDBJ databases">
        <title>Sequencing the genomes of 1000 actinobacteria strains.</title>
        <authorList>
            <person name="Klenk H.-P."/>
        </authorList>
    </citation>
    <scope>NUCLEOTIDE SEQUENCE [LARGE SCALE GENOMIC DNA]</scope>
    <source>
        <strain evidence="1 2">DSM 43173</strain>
    </source>
</reference>
<evidence type="ECO:0000313" key="1">
    <source>
        <dbReference type="EMBL" id="MBE1586767.1"/>
    </source>
</evidence>
<evidence type="ECO:0000313" key="2">
    <source>
        <dbReference type="Proteomes" id="UP000633509"/>
    </source>
</evidence>
<name>A0ABR9M2G6_9ACTN</name>
<dbReference type="Proteomes" id="UP000633509">
    <property type="component" value="Unassembled WGS sequence"/>
</dbReference>